<keyword evidence="2" id="KW-0503">Monooxygenase</keyword>
<dbReference type="PANTHER" id="PTHR45934:SF1">
    <property type="entry name" value="OS04G0423100 PROTEIN"/>
    <property type="match status" value="1"/>
</dbReference>
<proteinExistence type="predicted"/>
<dbReference type="Pfam" id="PF01494">
    <property type="entry name" value="FAD_binding_3"/>
    <property type="match status" value="2"/>
</dbReference>
<dbReference type="GO" id="GO:0071949">
    <property type="term" value="F:FAD binding"/>
    <property type="evidence" value="ECO:0007669"/>
    <property type="project" value="InterPro"/>
</dbReference>
<keyword evidence="5" id="KW-1185">Reference proteome</keyword>
<dbReference type="EMBL" id="JAAWWB010000001">
    <property type="protein sequence ID" value="KAG6793179.1"/>
    <property type="molecule type" value="Genomic_DNA"/>
</dbReference>
<dbReference type="PANTHER" id="PTHR45934">
    <property type="entry name" value="FAD/NAD(P)-BINDING OXIDOREDUCTASE FAMILY PROTEIN"/>
    <property type="match status" value="1"/>
</dbReference>
<sequence>MKGEMEMMEDVVIVGAGIAGMATAVALKRVGVRAFVLERSQGLRSTGAAIALQPNAWLALDALGFLGCDGLHSIVARWLGLAEPVYSGRSAVRGLARFPQGHGFKQEVQRFEDVGKRAAFVPLNERELYWFFVCEDENMTGEPEQIQRQVLEKHAESFPSVYLDVVRQSDLSTITWAPLMFRHPWGIIFGNLSKGNITVAGNAMHPMTPDLGQGGGSSLEDAVVLGRHIGNSVIRNGGLIVPGDMAKAIDDYVKERRWRAAWLVTGSYISGWKQQGGAKWWMMFLRDGVFYKYVFGWIAGLVDYNCGNLPAVSSGKED</sequence>
<organism evidence="4 5">
    <name type="scientific">Populus tomentosa</name>
    <name type="common">Chinese white poplar</name>
    <dbReference type="NCBI Taxonomy" id="118781"/>
    <lineage>
        <taxon>Eukaryota</taxon>
        <taxon>Viridiplantae</taxon>
        <taxon>Streptophyta</taxon>
        <taxon>Embryophyta</taxon>
        <taxon>Tracheophyta</taxon>
        <taxon>Spermatophyta</taxon>
        <taxon>Magnoliopsida</taxon>
        <taxon>eudicotyledons</taxon>
        <taxon>Gunneridae</taxon>
        <taxon>Pentapetalae</taxon>
        <taxon>rosids</taxon>
        <taxon>fabids</taxon>
        <taxon>Malpighiales</taxon>
        <taxon>Salicaceae</taxon>
        <taxon>Saliceae</taxon>
        <taxon>Populus</taxon>
    </lineage>
</organism>
<feature type="domain" description="FAD-binding" evidence="3">
    <location>
        <begin position="10"/>
        <end position="64"/>
    </location>
</feature>
<evidence type="ECO:0000256" key="2">
    <source>
        <dbReference type="ARBA" id="ARBA00023033"/>
    </source>
</evidence>
<dbReference type="GO" id="GO:0004497">
    <property type="term" value="F:monooxygenase activity"/>
    <property type="evidence" value="ECO:0007669"/>
    <property type="project" value="UniProtKB-KW"/>
</dbReference>
<evidence type="ECO:0000256" key="1">
    <source>
        <dbReference type="ARBA" id="ARBA00023002"/>
    </source>
</evidence>
<evidence type="ECO:0000313" key="4">
    <source>
        <dbReference type="EMBL" id="KAG6793179.1"/>
    </source>
</evidence>
<name>A0A8X8DJH6_POPTO</name>
<dbReference type="InterPro" id="IPR002938">
    <property type="entry name" value="FAD-bd"/>
</dbReference>
<protein>
    <recommendedName>
        <fullName evidence="3">FAD-binding domain-containing protein</fullName>
    </recommendedName>
</protein>
<comment type="caution">
    <text evidence="4">The sequence shown here is derived from an EMBL/GenBank/DDBJ whole genome shotgun (WGS) entry which is preliminary data.</text>
</comment>
<dbReference type="InterPro" id="IPR044560">
    <property type="entry name" value="MOase"/>
</dbReference>
<keyword evidence="1" id="KW-0560">Oxidoreductase</keyword>
<evidence type="ECO:0000313" key="5">
    <source>
        <dbReference type="Proteomes" id="UP000886885"/>
    </source>
</evidence>
<dbReference type="OrthoDB" id="1878542at2759"/>
<feature type="domain" description="FAD-binding" evidence="3">
    <location>
        <begin position="66"/>
        <end position="235"/>
    </location>
</feature>
<accession>A0A8X8DJH6</accession>
<dbReference type="AlphaFoldDB" id="A0A8X8DJH6"/>
<reference evidence="4" key="1">
    <citation type="journal article" date="2020" name="bioRxiv">
        <title>Hybrid origin of Populus tomentosa Carr. identified through genome sequencing and phylogenomic analysis.</title>
        <authorList>
            <person name="An X."/>
            <person name="Gao K."/>
            <person name="Chen Z."/>
            <person name="Li J."/>
            <person name="Yang X."/>
            <person name="Yang X."/>
            <person name="Zhou J."/>
            <person name="Guo T."/>
            <person name="Zhao T."/>
            <person name="Huang S."/>
            <person name="Miao D."/>
            <person name="Khan W.U."/>
            <person name="Rao P."/>
            <person name="Ye M."/>
            <person name="Lei B."/>
            <person name="Liao W."/>
            <person name="Wang J."/>
            <person name="Ji L."/>
            <person name="Li Y."/>
            <person name="Guo B."/>
            <person name="Mustafa N.S."/>
            <person name="Li S."/>
            <person name="Yun Q."/>
            <person name="Keller S.R."/>
            <person name="Mao J."/>
            <person name="Zhang R."/>
            <person name="Strauss S.H."/>
        </authorList>
    </citation>
    <scope>NUCLEOTIDE SEQUENCE</scope>
    <source>
        <strain evidence="4">GM15</strain>
        <tissue evidence="4">Leaf</tissue>
    </source>
</reference>
<dbReference type="Proteomes" id="UP000886885">
    <property type="component" value="Chromosome 1A"/>
</dbReference>
<evidence type="ECO:0000259" key="3">
    <source>
        <dbReference type="Pfam" id="PF01494"/>
    </source>
</evidence>
<gene>
    <name evidence="4" type="ORF">POTOM_002372</name>
</gene>